<evidence type="ECO:0000313" key="3">
    <source>
        <dbReference type="Proteomes" id="UP000291144"/>
    </source>
</evidence>
<dbReference type="SUPFAM" id="SSF52540">
    <property type="entry name" value="P-loop containing nucleoside triphosphate hydrolases"/>
    <property type="match status" value="2"/>
</dbReference>
<keyword evidence="3" id="KW-1185">Reference proteome</keyword>
<dbReference type="AlphaFoldDB" id="A0A4V2M888"/>
<accession>A0A4V2M888</accession>
<evidence type="ECO:0000313" key="2">
    <source>
        <dbReference type="EMBL" id="TCC50492.1"/>
    </source>
</evidence>
<gene>
    <name evidence="2" type="ORF">E0H73_41220</name>
</gene>
<dbReference type="OrthoDB" id="9814088at2"/>
<sequence length="1021" mass="114045">MFERGQRRFLVADEVGLGKTKIARYVVAETIRRLWDDADVDRIDIVYICSNGQIARQNVSDLNVLSDVPTRAADRITMLPAALAHLSRTPVNLVAFTPATSLNFGHAGGQARERAMLFHILSHERALGPSVMSRRGATSLLSLGARSFEAALPEAQRVPITAELARGYHNVLARQGLVDEVEYWSDGRRRMDPTEQRRLVGRLCRALAESCFDQLTPDLIILDEFQRFSTVLDGVGDDGELAQMLFERPSTRVLLLSATPYKMLTGVGDDESHAEGFSRTLSFLLGNERANALDEVRDDLTRLRHGLVGERDLVRLATTRDRVQTTLRSVMVRTERLAATEDRSGMLDVSSDVRCPVTPADVSAYVGTDRVTQTLDNIPTIVEYWKSAPYLVNFMDQYKVKDAIRKGWRDQNPDLVAALQGRHMLEWDDVDHYRRIDSRNPRARWLIEDLAAAGAFERLWVPPTLPQTSLRGAYAGAEPFTKRLIFSGWAVAPKAVAGLVSFEYERRNHRAGVTYRNAHQATGRLTLPALSRSASERFTTLALLLPCRRLAELGDPLAAAGETEDAVLPVDVMTLRRRVAERIADELRPVTRQATSTGRSLNIWYAAAQAYLDRGLLDLQPTDWQDEERESRGLVDHLEALHQGMEFPDEWGPPPDDLPWRLADLAIAGPAVAAFRALRRIAPRLGVDPDDPDLHAGAAKIAWAFLSFFNDAENTALVAPRSRDGDYWTHVAEHCRDGALGSVLDEWFHLVPDQLRLDAASPQPVAYVVDAVSRVLRLKDGSMQTDYFDLRDEDGLPRTEELRTHFAMRFGQARGETAEGDNPVDVRRAFNSPFRPFVLVSTSVGQEGLDFHYYAHAVVHWNLPGNPVDLEQREGRVHRYKNHAVRKNLGYRFIGSRAVAKSSDPWSTLFQLGDDGLGGMVPEWIFTGPAAIQRLVPLLPMSRDVGRLQELVKATTVYRMTIGQPRQAELVEVLTGLPKDEQEALRQAVTIDLSPTGQHEHFSTAMAERASNDEIAITAES</sequence>
<reference evidence="2 3" key="1">
    <citation type="submission" date="2019-02" db="EMBL/GenBank/DDBJ databases">
        <title>Kribbella capetownensis sp. nov. and Kribbella speibonae sp. nov., isolated from soil.</title>
        <authorList>
            <person name="Curtis S.M."/>
            <person name="Norton I."/>
            <person name="Everest G.J."/>
            <person name="Meyers P.R."/>
        </authorList>
    </citation>
    <scope>NUCLEOTIDE SEQUENCE [LARGE SCALE GENOMIC DNA]</scope>
    <source>
        <strain evidence="2 3">NRRL B-24813</strain>
    </source>
</reference>
<dbReference type="Proteomes" id="UP000291144">
    <property type="component" value="Unassembled WGS sequence"/>
</dbReference>
<organism evidence="2 3">
    <name type="scientific">Kribbella pittospori</name>
    <dbReference type="NCBI Taxonomy" id="722689"/>
    <lineage>
        <taxon>Bacteria</taxon>
        <taxon>Bacillati</taxon>
        <taxon>Actinomycetota</taxon>
        <taxon>Actinomycetes</taxon>
        <taxon>Propionibacteriales</taxon>
        <taxon>Kribbellaceae</taxon>
        <taxon>Kribbella</taxon>
    </lineage>
</organism>
<dbReference type="SMART" id="SM00490">
    <property type="entry name" value="HELICc"/>
    <property type="match status" value="1"/>
</dbReference>
<dbReference type="Gene3D" id="3.40.50.300">
    <property type="entry name" value="P-loop containing nucleotide triphosphate hydrolases"/>
    <property type="match status" value="2"/>
</dbReference>
<dbReference type="InterPro" id="IPR027417">
    <property type="entry name" value="P-loop_NTPase"/>
</dbReference>
<proteinExistence type="predicted"/>
<dbReference type="InterPro" id="IPR001650">
    <property type="entry name" value="Helicase_C-like"/>
</dbReference>
<name>A0A4V2M888_9ACTN</name>
<protein>
    <recommendedName>
        <fullName evidence="1">Helicase C-terminal domain-containing protein</fullName>
    </recommendedName>
</protein>
<dbReference type="Pfam" id="PF00271">
    <property type="entry name" value="Helicase_C"/>
    <property type="match status" value="1"/>
</dbReference>
<dbReference type="EMBL" id="SJKB01000024">
    <property type="protein sequence ID" value="TCC50492.1"/>
    <property type="molecule type" value="Genomic_DNA"/>
</dbReference>
<comment type="caution">
    <text evidence="2">The sequence shown here is derived from an EMBL/GenBank/DDBJ whole genome shotgun (WGS) entry which is preliminary data.</text>
</comment>
<feature type="domain" description="Helicase C-terminal" evidence="1">
    <location>
        <begin position="800"/>
        <end position="881"/>
    </location>
</feature>
<evidence type="ECO:0000259" key="1">
    <source>
        <dbReference type="SMART" id="SM00490"/>
    </source>
</evidence>